<dbReference type="AlphaFoldDB" id="A0A0J9UZ15"/>
<feature type="compositionally biased region" description="Basic and acidic residues" evidence="1">
    <location>
        <begin position="19"/>
        <end position="31"/>
    </location>
</feature>
<dbReference type="GeneID" id="28948365"/>
<feature type="region of interest" description="Disordered" evidence="1">
    <location>
        <begin position="1"/>
        <end position="36"/>
    </location>
</feature>
<reference evidence="2" key="2">
    <citation type="journal article" date="2010" name="Nature">
        <title>Comparative genomics reveals mobile pathogenicity chromosomes in Fusarium.</title>
        <authorList>
            <person name="Ma L.J."/>
            <person name="van der Does H.C."/>
            <person name="Borkovich K.A."/>
            <person name="Coleman J.J."/>
            <person name="Daboussi M.J."/>
            <person name="Di Pietro A."/>
            <person name="Dufresne M."/>
            <person name="Freitag M."/>
            <person name="Grabherr M."/>
            <person name="Henrissat B."/>
            <person name="Houterman P.M."/>
            <person name="Kang S."/>
            <person name="Shim W.B."/>
            <person name="Woloshuk C."/>
            <person name="Xie X."/>
            <person name="Xu J.R."/>
            <person name="Antoniw J."/>
            <person name="Baker S.E."/>
            <person name="Bluhm B.H."/>
            <person name="Breakspear A."/>
            <person name="Brown D.W."/>
            <person name="Butchko R.A."/>
            <person name="Chapman S."/>
            <person name="Coulson R."/>
            <person name="Coutinho P.M."/>
            <person name="Danchin E.G."/>
            <person name="Diener A."/>
            <person name="Gale L.R."/>
            <person name="Gardiner D.M."/>
            <person name="Goff S."/>
            <person name="Hammond-Kosack K.E."/>
            <person name="Hilburn K."/>
            <person name="Hua-Van A."/>
            <person name="Jonkers W."/>
            <person name="Kazan K."/>
            <person name="Kodira C.D."/>
            <person name="Koehrsen M."/>
            <person name="Kumar L."/>
            <person name="Lee Y.H."/>
            <person name="Li L."/>
            <person name="Manners J.M."/>
            <person name="Miranda-Saavedra D."/>
            <person name="Mukherjee M."/>
            <person name="Park G."/>
            <person name="Park J."/>
            <person name="Park S.Y."/>
            <person name="Proctor R.H."/>
            <person name="Regev A."/>
            <person name="Ruiz-Roldan M.C."/>
            <person name="Sain D."/>
            <person name="Sakthikumar S."/>
            <person name="Sykes S."/>
            <person name="Schwartz D.C."/>
            <person name="Turgeon B.G."/>
            <person name="Wapinski I."/>
            <person name="Yoder O."/>
            <person name="Young S."/>
            <person name="Zeng Q."/>
            <person name="Zhou S."/>
            <person name="Galagan J."/>
            <person name="Cuomo C.A."/>
            <person name="Kistler H.C."/>
            <person name="Rep M."/>
        </authorList>
    </citation>
    <scope>NUCLEOTIDE SEQUENCE [LARGE SCALE GENOMIC DNA]</scope>
    <source>
        <strain evidence="2">4287</strain>
    </source>
</reference>
<name>A0A0J9UZ15_FUSO4</name>
<organism evidence="2 3">
    <name type="scientific">Fusarium oxysporum f. sp. lycopersici (strain 4287 / CBS 123668 / FGSC 9935 / NRRL 34936)</name>
    <name type="common">Fusarium vascular wilt of tomato</name>
    <dbReference type="NCBI Taxonomy" id="426428"/>
    <lineage>
        <taxon>Eukaryota</taxon>
        <taxon>Fungi</taxon>
        <taxon>Dikarya</taxon>
        <taxon>Ascomycota</taxon>
        <taxon>Pezizomycotina</taxon>
        <taxon>Sordariomycetes</taxon>
        <taxon>Hypocreomycetidae</taxon>
        <taxon>Hypocreales</taxon>
        <taxon>Nectriaceae</taxon>
        <taxon>Fusarium</taxon>
        <taxon>Fusarium oxysporum species complex</taxon>
    </lineage>
</organism>
<sequence length="282" mass="30815">METKNASDMRVEGVNSDDEGGKEGRRTHGGDEPIPAAFPSGLGGIARPGRLVAGHFAYKNNLPAVGNDIITFRARPWMHLPGSSSRGSFISSRGPLAAIDTVAQDPAIGAPTLLIRVSKRAPCILATAYTTAFSRLPPSHIPAWVPLRTLLPLALVTAVVLLRVRSSHRLPSVVAPRSVVEASSLHVFGSIARLQVRVPRPDEFVPNVMNGPGPCCCGYANRREVGLEEQQNSDYCGLFLPSFFPQLESKWHRNRYLESNYYKPCTTNTMTSKIFTLRNRTI</sequence>
<reference evidence="2" key="1">
    <citation type="submission" date="2007-04" db="EMBL/GenBank/DDBJ databases">
        <authorList>
            <consortium name="The Broad Institute Genome Sequencing Platform"/>
            <person name="Birren B."/>
            <person name="Lander E."/>
            <person name="Galagan J."/>
            <person name="Nusbaum C."/>
            <person name="Devon K."/>
            <person name="Ma L.-J."/>
            <person name="Jaffe D."/>
            <person name="Butler J."/>
            <person name="Alvarez P."/>
            <person name="Gnerre S."/>
            <person name="Grabherr M."/>
            <person name="Kleber M."/>
            <person name="Mauceli E."/>
            <person name="Brockman W."/>
            <person name="MacCallum I.A."/>
            <person name="Young S."/>
            <person name="LaButti K."/>
            <person name="DeCaprio D."/>
            <person name="Crawford M."/>
            <person name="Koehrsen M."/>
            <person name="Engels R."/>
            <person name="Montgomery P."/>
            <person name="Pearson M."/>
            <person name="Howarth C."/>
            <person name="Larson L."/>
            <person name="White J."/>
            <person name="O'Leary S."/>
            <person name="Kodira C."/>
            <person name="Zeng Q."/>
            <person name="Yandava C."/>
            <person name="Alvarado L."/>
            <person name="Kistler C."/>
            <person name="Shim W.-B."/>
            <person name="Kang S."/>
            <person name="Woloshuk C."/>
        </authorList>
    </citation>
    <scope>NUCLEOTIDE SEQUENCE</scope>
    <source>
        <strain evidence="2">4287</strain>
    </source>
</reference>
<gene>
    <name evidence="2" type="ORF">FOXG_06479</name>
</gene>
<dbReference type="EMBL" id="DS231702">
    <property type="protein sequence ID" value="KNB04345.1"/>
    <property type="molecule type" value="Genomic_DNA"/>
</dbReference>
<proteinExistence type="predicted"/>
<dbReference type="Proteomes" id="UP000009097">
    <property type="component" value="Unassembled WGS sequence"/>
</dbReference>
<dbReference type="RefSeq" id="XP_018242390.1">
    <property type="nucleotide sequence ID" value="XM_018385169.1"/>
</dbReference>
<protein>
    <submittedName>
        <fullName evidence="2">Uncharacterized protein</fullName>
    </submittedName>
</protein>
<evidence type="ECO:0000313" key="3">
    <source>
        <dbReference type="Proteomes" id="UP000009097"/>
    </source>
</evidence>
<dbReference type="VEuPathDB" id="FungiDB:FOXG_06479"/>
<feature type="compositionally biased region" description="Basic and acidic residues" evidence="1">
    <location>
        <begin position="1"/>
        <end position="11"/>
    </location>
</feature>
<dbReference type="KEGG" id="fox:FOXG_06479"/>
<accession>A0A0J9UZ15</accession>
<evidence type="ECO:0000256" key="1">
    <source>
        <dbReference type="SAM" id="MobiDB-lite"/>
    </source>
</evidence>
<evidence type="ECO:0000313" key="2">
    <source>
        <dbReference type="EMBL" id="KNB04345.1"/>
    </source>
</evidence>